<dbReference type="AlphaFoldDB" id="A0A1H1UUJ1"/>
<keyword evidence="2" id="KW-1185">Reference proteome</keyword>
<gene>
    <name evidence="1" type="ORF">SAMN04489751_2796</name>
</gene>
<evidence type="ECO:0000313" key="2">
    <source>
        <dbReference type="Proteomes" id="UP000199700"/>
    </source>
</evidence>
<reference evidence="1" key="1">
    <citation type="submission" date="2016-10" db="EMBL/GenBank/DDBJ databases">
        <authorList>
            <person name="Varghese N."/>
            <person name="Submissions S."/>
        </authorList>
    </citation>
    <scope>NUCLEOTIDE SEQUENCE [LARGE SCALE GENOMIC DNA]</scope>
    <source>
        <strain evidence="1">DSM 22082</strain>
    </source>
</reference>
<dbReference type="EMBL" id="LT629739">
    <property type="protein sequence ID" value="SDS76177.1"/>
    <property type="molecule type" value="Genomic_DNA"/>
</dbReference>
<evidence type="ECO:0000313" key="1">
    <source>
        <dbReference type="EMBL" id="SDS76177.1"/>
    </source>
</evidence>
<proteinExistence type="predicted"/>
<accession>A0A1H1UUJ1</accession>
<protein>
    <submittedName>
        <fullName evidence="1">Uncharacterized protein</fullName>
    </submittedName>
</protein>
<organism evidence="1 2">
    <name type="scientific">Brevibacterium sandarakinum</name>
    <dbReference type="NCBI Taxonomy" id="629680"/>
    <lineage>
        <taxon>Bacteria</taxon>
        <taxon>Bacillati</taxon>
        <taxon>Actinomycetota</taxon>
        <taxon>Actinomycetes</taxon>
        <taxon>Micrococcales</taxon>
        <taxon>Brevibacteriaceae</taxon>
        <taxon>Brevibacterium</taxon>
    </lineage>
</organism>
<dbReference type="Proteomes" id="UP000199700">
    <property type="component" value="Chromosome"/>
</dbReference>
<sequence>MTADWKSLHHSVGFATALNAEILRFDPDETRRCLMHDRGLTRARTGGR</sequence>
<name>A0A1H1UUJ1_BRESA</name>